<dbReference type="KEGG" id="anr:Ana3638_21650"/>
<evidence type="ECO:0000313" key="3">
    <source>
        <dbReference type="Proteomes" id="UP000464314"/>
    </source>
</evidence>
<dbReference type="InterPro" id="IPR029442">
    <property type="entry name" value="GyrI-like"/>
</dbReference>
<dbReference type="Proteomes" id="UP000464314">
    <property type="component" value="Chromosome"/>
</dbReference>
<organism evidence="2 3">
    <name type="scientific">Anaerocolumna sedimenticola</name>
    <dbReference type="NCBI Taxonomy" id="2696063"/>
    <lineage>
        <taxon>Bacteria</taxon>
        <taxon>Bacillati</taxon>
        <taxon>Bacillota</taxon>
        <taxon>Clostridia</taxon>
        <taxon>Lachnospirales</taxon>
        <taxon>Lachnospiraceae</taxon>
        <taxon>Anaerocolumna</taxon>
    </lineage>
</organism>
<keyword evidence="3" id="KW-1185">Reference proteome</keyword>
<dbReference type="Gene3D" id="3.20.80.10">
    <property type="entry name" value="Regulatory factor, effector binding domain"/>
    <property type="match status" value="1"/>
</dbReference>
<accession>A0A6P1TSX8</accession>
<name>A0A6P1TSX8_9FIRM</name>
<dbReference type="InterPro" id="IPR011256">
    <property type="entry name" value="Reg_factor_effector_dom_sf"/>
</dbReference>
<dbReference type="InterPro" id="IPR008319">
    <property type="entry name" value="GyrI-like_CCH_Lin2189-like"/>
</dbReference>
<gene>
    <name evidence="2" type="ORF">Ana3638_21650</name>
</gene>
<dbReference type="AlphaFoldDB" id="A0A6P1TSX8"/>
<proteinExistence type="predicted"/>
<dbReference type="RefSeq" id="WP_161839883.1">
    <property type="nucleotide sequence ID" value="NZ_CP048000.1"/>
</dbReference>
<protein>
    <submittedName>
        <fullName evidence="2">Transcriptional regulator</fullName>
    </submittedName>
</protein>
<feature type="domain" description="GyrI-like small molecule binding" evidence="1">
    <location>
        <begin position="19"/>
        <end position="215"/>
    </location>
</feature>
<dbReference type="Pfam" id="PF06445">
    <property type="entry name" value="GyrI-like"/>
    <property type="match status" value="1"/>
</dbReference>
<evidence type="ECO:0000313" key="2">
    <source>
        <dbReference type="EMBL" id="QHQ63061.1"/>
    </source>
</evidence>
<sequence>MEKVDYKNTDKKLYLPKAEPVIVDVPAMNFIMVDGKGNPNLEDGEYSKAVELLYSLSYTIKMGLKKEKKTEGFFDYVVPPLEGLWWLKGDVKPDFINKDNFYWTSMIRQPEFVNESVFSWACQEVKKKKPQMDVTKARLENYEEGLCVQIMHIGSYDNERKSIDKMDLFINKMNLQNDISSKLPNGLIKRHHEIYLSDPRKVTEEKRKTVIRHPVRQTTMV</sequence>
<dbReference type="PIRSF" id="PIRSF031644">
    <property type="entry name" value="UCP031644"/>
    <property type="match status" value="1"/>
</dbReference>
<dbReference type="EMBL" id="CP048000">
    <property type="protein sequence ID" value="QHQ63061.1"/>
    <property type="molecule type" value="Genomic_DNA"/>
</dbReference>
<reference evidence="2 3" key="1">
    <citation type="submission" date="2020-01" db="EMBL/GenBank/DDBJ databases">
        <title>Genome analysis of Anaerocolumna sp. CBA3638.</title>
        <authorList>
            <person name="Kim J."/>
            <person name="Roh S.W."/>
        </authorList>
    </citation>
    <scope>NUCLEOTIDE SEQUENCE [LARGE SCALE GENOMIC DNA]</scope>
    <source>
        <strain evidence="2 3">CBA3638</strain>
    </source>
</reference>
<evidence type="ECO:0000259" key="1">
    <source>
        <dbReference type="Pfam" id="PF06445"/>
    </source>
</evidence>